<dbReference type="Pfam" id="PF07486">
    <property type="entry name" value="Hydrolase_2"/>
    <property type="match status" value="1"/>
</dbReference>
<reference evidence="3" key="1">
    <citation type="submission" date="2017-09" db="EMBL/GenBank/DDBJ databases">
        <title>Depth-based differentiation of microbial function through sediment-hosted aquifers and enrichment of novel symbionts in the deep terrestrial subsurface.</title>
        <authorList>
            <person name="Probst A.J."/>
            <person name="Ladd B."/>
            <person name="Jarett J.K."/>
            <person name="Geller-Mcgrath D.E."/>
            <person name="Sieber C.M.K."/>
            <person name="Emerson J.B."/>
            <person name="Anantharaman K."/>
            <person name="Thomas B.C."/>
            <person name="Malmstrom R."/>
            <person name="Stieglmeier M."/>
            <person name="Klingl A."/>
            <person name="Woyke T."/>
            <person name="Ryan C.M."/>
            <person name="Banfield J.F."/>
        </authorList>
    </citation>
    <scope>NUCLEOTIDE SEQUENCE [LARGE SCALE GENOMIC DNA]</scope>
</reference>
<dbReference type="GO" id="GO:0016787">
    <property type="term" value="F:hydrolase activity"/>
    <property type="evidence" value="ECO:0007669"/>
    <property type="project" value="InterPro"/>
</dbReference>
<dbReference type="Gene3D" id="1.10.10.2520">
    <property type="entry name" value="Cell wall hydrolase SleB, domain 1"/>
    <property type="match status" value="1"/>
</dbReference>
<comment type="caution">
    <text evidence="2">The sequence shown here is derived from an EMBL/GenBank/DDBJ whole genome shotgun (WGS) entry which is preliminary data.</text>
</comment>
<evidence type="ECO:0000313" key="2">
    <source>
        <dbReference type="EMBL" id="PIT91369.1"/>
    </source>
</evidence>
<feature type="domain" description="Cell wall hydrolase SleB" evidence="1">
    <location>
        <begin position="79"/>
        <end position="167"/>
    </location>
</feature>
<evidence type="ECO:0000259" key="1">
    <source>
        <dbReference type="Pfam" id="PF07486"/>
    </source>
</evidence>
<protein>
    <recommendedName>
        <fullName evidence="1">Cell wall hydrolase SleB domain-containing protein</fullName>
    </recommendedName>
</protein>
<accession>A0A2M6WF27</accession>
<dbReference type="EMBL" id="PFBJ01000004">
    <property type="protein sequence ID" value="PIT91369.1"/>
    <property type="molecule type" value="Genomic_DNA"/>
</dbReference>
<dbReference type="Proteomes" id="UP000228809">
    <property type="component" value="Unassembled WGS sequence"/>
</dbReference>
<sequence>MFYKTAVKNFRFIRQLVRIAMVLPVVGFIGLFAYDALGADTYQVSARPTLRVKAPVRQTLSRDEQCLQLAIYYEAGFENMWGKMMVAKVILNRVASRRFPNSVCAVVKQKYQFSFYWEKKNPWKRFPPKKKGEMWHVSGLVAHHALRDLLVYKEVWQCAQYYKRTDNVGVSKRSQKFFSTLVFVGTAGEHSVYCDPRDISRERLYALN</sequence>
<organism evidence="2 3">
    <name type="scientific">Candidatus Kaiserbacteria bacterium CG10_big_fil_rev_8_21_14_0_10_49_17</name>
    <dbReference type="NCBI Taxonomy" id="1974609"/>
    <lineage>
        <taxon>Bacteria</taxon>
        <taxon>Candidatus Kaiseribacteriota</taxon>
    </lineage>
</organism>
<gene>
    <name evidence="2" type="ORF">COU17_01075</name>
</gene>
<name>A0A2M6WF27_9BACT</name>
<dbReference type="InterPro" id="IPR042047">
    <property type="entry name" value="SleB_dom1"/>
</dbReference>
<proteinExistence type="predicted"/>
<dbReference type="AlphaFoldDB" id="A0A2M6WF27"/>
<evidence type="ECO:0000313" key="3">
    <source>
        <dbReference type="Proteomes" id="UP000228809"/>
    </source>
</evidence>
<dbReference type="InterPro" id="IPR011105">
    <property type="entry name" value="Cell_wall_hydrolase_SleB"/>
</dbReference>